<dbReference type="InterPro" id="IPR009057">
    <property type="entry name" value="Homeodomain-like_sf"/>
</dbReference>
<reference evidence="1 2" key="1">
    <citation type="submission" date="2020-07" db="EMBL/GenBank/DDBJ databases">
        <title>Sequencing the genomes of 1000 actinobacteria strains.</title>
        <authorList>
            <person name="Klenk H.-P."/>
        </authorList>
    </citation>
    <scope>NUCLEOTIDE SEQUENCE [LARGE SCALE GENOMIC DNA]</scope>
    <source>
        <strain evidence="1 2">DSM 19970</strain>
    </source>
</reference>
<comment type="caution">
    <text evidence="1">The sequence shown here is derived from an EMBL/GenBank/DDBJ whole genome shotgun (WGS) entry which is preliminary data.</text>
</comment>
<dbReference type="Pfam" id="PF13565">
    <property type="entry name" value="HTH_32"/>
    <property type="match status" value="1"/>
</dbReference>
<evidence type="ECO:0000313" key="2">
    <source>
        <dbReference type="Proteomes" id="UP000547973"/>
    </source>
</evidence>
<accession>A0A7Y9ZG92</accession>
<name>A0A7Y9ZG92_9MICO</name>
<protein>
    <submittedName>
        <fullName evidence="1">Transposase</fullName>
    </submittedName>
</protein>
<proteinExistence type="predicted"/>
<gene>
    <name evidence="1" type="ORF">BKA03_002925</name>
</gene>
<sequence>MHHANAPLTPEGRLRLIRRCQSRPIAHVAAEAGVSRECLSKWKARFERDGVAGLEDHSSAPHRRPTQLDAAVVDLIEEWRRERHLTARAIRTELAAHGHHVSLASVGRWLETPGYLPAA</sequence>
<organism evidence="1 2">
    <name type="scientific">Demequina lutea</name>
    <dbReference type="NCBI Taxonomy" id="431489"/>
    <lineage>
        <taxon>Bacteria</taxon>
        <taxon>Bacillati</taxon>
        <taxon>Actinomycetota</taxon>
        <taxon>Actinomycetes</taxon>
        <taxon>Micrococcales</taxon>
        <taxon>Demequinaceae</taxon>
        <taxon>Demequina</taxon>
    </lineage>
</organism>
<dbReference type="EMBL" id="JACBZO010000001">
    <property type="protein sequence ID" value="NYI42806.1"/>
    <property type="molecule type" value="Genomic_DNA"/>
</dbReference>
<dbReference type="SUPFAM" id="SSF46689">
    <property type="entry name" value="Homeodomain-like"/>
    <property type="match status" value="1"/>
</dbReference>
<dbReference type="AlphaFoldDB" id="A0A7Y9ZG92"/>
<evidence type="ECO:0000313" key="1">
    <source>
        <dbReference type="EMBL" id="NYI42806.1"/>
    </source>
</evidence>
<dbReference type="Proteomes" id="UP000547973">
    <property type="component" value="Unassembled WGS sequence"/>
</dbReference>
<keyword evidence="2" id="KW-1185">Reference proteome</keyword>